<protein>
    <submittedName>
        <fullName evidence="3">Tripartite tricarboxylate transporter TctB family protein</fullName>
    </submittedName>
</protein>
<feature type="transmembrane region" description="Helical" evidence="1">
    <location>
        <begin position="119"/>
        <end position="137"/>
    </location>
</feature>
<dbReference type="EMBL" id="JBHUEN010000013">
    <property type="protein sequence ID" value="MFD1881101.1"/>
    <property type="molecule type" value="Genomic_DNA"/>
</dbReference>
<organism evidence="3 4">
    <name type="scientific">Paracoccus pacificus</name>
    <dbReference type="NCBI Taxonomy" id="1463598"/>
    <lineage>
        <taxon>Bacteria</taxon>
        <taxon>Pseudomonadati</taxon>
        <taxon>Pseudomonadota</taxon>
        <taxon>Alphaproteobacteria</taxon>
        <taxon>Rhodobacterales</taxon>
        <taxon>Paracoccaceae</taxon>
        <taxon>Paracoccus</taxon>
    </lineage>
</organism>
<dbReference type="RefSeq" id="WP_379140668.1">
    <property type="nucleotide sequence ID" value="NZ_JBHUEN010000013.1"/>
</dbReference>
<keyword evidence="1" id="KW-0472">Membrane</keyword>
<accession>A0ABW4R4A6</accession>
<evidence type="ECO:0000313" key="3">
    <source>
        <dbReference type="EMBL" id="MFD1881101.1"/>
    </source>
</evidence>
<evidence type="ECO:0000313" key="4">
    <source>
        <dbReference type="Proteomes" id="UP001597213"/>
    </source>
</evidence>
<keyword evidence="4" id="KW-1185">Reference proteome</keyword>
<evidence type="ECO:0000256" key="1">
    <source>
        <dbReference type="SAM" id="Phobius"/>
    </source>
</evidence>
<dbReference type="Pfam" id="PF07331">
    <property type="entry name" value="TctB"/>
    <property type="match status" value="1"/>
</dbReference>
<feature type="transmembrane region" description="Helical" evidence="1">
    <location>
        <begin position="80"/>
        <end position="113"/>
    </location>
</feature>
<keyword evidence="1" id="KW-0812">Transmembrane</keyword>
<feature type="transmembrane region" description="Helical" evidence="1">
    <location>
        <begin position="7"/>
        <end position="26"/>
    </location>
</feature>
<dbReference type="InterPro" id="IPR009936">
    <property type="entry name" value="DUF1468"/>
</dbReference>
<evidence type="ECO:0000259" key="2">
    <source>
        <dbReference type="Pfam" id="PF07331"/>
    </source>
</evidence>
<gene>
    <name evidence="3" type="ORF">ACFSCT_05150</name>
</gene>
<dbReference type="Proteomes" id="UP001597213">
    <property type="component" value="Unassembled WGS sequence"/>
</dbReference>
<proteinExistence type="predicted"/>
<keyword evidence="1" id="KW-1133">Transmembrane helix</keyword>
<sequence>MQLSDRLLGPGLVIFGVVVIYAAARLPSVPGVRFGADLMPIICGGALILFGAAITKSGLREHGPLISVDEWDVPMRQRVAALWSVLGLVAGIYLFQPLGFPLFGMIFMAGLMYLMNARPLTILVVAPVFVIGLHLAFTRLMYVDLPAGPLQGIL</sequence>
<comment type="caution">
    <text evidence="3">The sequence shown here is derived from an EMBL/GenBank/DDBJ whole genome shotgun (WGS) entry which is preliminary data.</text>
</comment>
<feature type="domain" description="DUF1468" evidence="2">
    <location>
        <begin position="12"/>
        <end position="146"/>
    </location>
</feature>
<reference evidence="4" key="1">
    <citation type="journal article" date="2019" name="Int. J. Syst. Evol. Microbiol.">
        <title>The Global Catalogue of Microorganisms (GCM) 10K type strain sequencing project: providing services to taxonomists for standard genome sequencing and annotation.</title>
        <authorList>
            <consortium name="The Broad Institute Genomics Platform"/>
            <consortium name="The Broad Institute Genome Sequencing Center for Infectious Disease"/>
            <person name="Wu L."/>
            <person name="Ma J."/>
        </authorList>
    </citation>
    <scope>NUCLEOTIDE SEQUENCE [LARGE SCALE GENOMIC DNA]</scope>
    <source>
        <strain evidence="4">CCUG 56029</strain>
    </source>
</reference>
<name>A0ABW4R4A6_9RHOB</name>